<gene>
    <name evidence="1" type="ORF">A6D6_04097</name>
</gene>
<feature type="non-terminal residue" evidence="1">
    <location>
        <position position="75"/>
    </location>
</feature>
<sequence>MMPIEAGFAASSRAKKKKRLTLGATVKTRGCGVLPGYLEDIHSEGATAPLWEAARAVLRCPGLLTIRLPASFPQR</sequence>
<keyword evidence="2" id="KW-1185">Reference proteome</keyword>
<accession>A0ABQ6Y2G9</accession>
<reference evidence="1 2" key="1">
    <citation type="submission" date="2012-09" db="EMBL/GenBank/DDBJ databases">
        <title>Genome Sequence of alkane-degrading Bacterium Alcanivorax sp. 6-D-6.</title>
        <authorList>
            <person name="Lai Q."/>
            <person name="Shao Z."/>
        </authorList>
    </citation>
    <scope>NUCLEOTIDE SEQUENCE [LARGE SCALE GENOMIC DNA]</scope>
    <source>
        <strain evidence="1 2">6-D-6</strain>
    </source>
</reference>
<proteinExistence type="predicted"/>
<dbReference type="EMBL" id="AQPF01000074">
    <property type="protein sequence ID" value="KAF0802236.1"/>
    <property type="molecule type" value="Genomic_DNA"/>
</dbReference>
<name>A0ABQ6Y2G9_9GAMM</name>
<comment type="caution">
    <text evidence="1">The sequence shown here is derived from an EMBL/GenBank/DDBJ whole genome shotgun (WGS) entry which is preliminary data.</text>
</comment>
<dbReference type="Proteomes" id="UP000771797">
    <property type="component" value="Unassembled WGS sequence"/>
</dbReference>
<organism evidence="1 2">
    <name type="scientific">Alcanivorax xiamenensis</name>
    <dbReference type="NCBI Taxonomy" id="1177156"/>
    <lineage>
        <taxon>Bacteria</taxon>
        <taxon>Pseudomonadati</taxon>
        <taxon>Pseudomonadota</taxon>
        <taxon>Gammaproteobacteria</taxon>
        <taxon>Oceanospirillales</taxon>
        <taxon>Alcanivoracaceae</taxon>
        <taxon>Alcanivorax</taxon>
    </lineage>
</organism>
<evidence type="ECO:0000313" key="1">
    <source>
        <dbReference type="EMBL" id="KAF0802236.1"/>
    </source>
</evidence>
<evidence type="ECO:0000313" key="2">
    <source>
        <dbReference type="Proteomes" id="UP000771797"/>
    </source>
</evidence>
<protein>
    <submittedName>
        <fullName evidence="1">Uncharacterized protein</fullName>
    </submittedName>
</protein>